<feature type="transmembrane region" description="Helical" evidence="2">
    <location>
        <begin position="239"/>
        <end position="263"/>
    </location>
</feature>
<proteinExistence type="predicted"/>
<dbReference type="Pfam" id="PF14237">
    <property type="entry name" value="GYF_2"/>
    <property type="match status" value="1"/>
</dbReference>
<reference evidence="4 5" key="1">
    <citation type="submission" date="2018-06" db="EMBL/GenBank/DDBJ databases">
        <title>Comparative genomics of rhizobia nodulating Arachis hypogaea in China.</title>
        <authorList>
            <person name="Li Y."/>
        </authorList>
    </citation>
    <scope>NUCLEOTIDE SEQUENCE [LARGE SCALE GENOMIC DNA]</scope>
    <source>
        <strain evidence="4 5">CCBAU 51658</strain>
    </source>
</reference>
<evidence type="ECO:0000256" key="2">
    <source>
        <dbReference type="SAM" id="Phobius"/>
    </source>
</evidence>
<keyword evidence="2" id="KW-0472">Membrane</keyword>
<evidence type="ECO:0000313" key="5">
    <source>
        <dbReference type="Proteomes" id="UP000593880"/>
    </source>
</evidence>
<dbReference type="Proteomes" id="UP000593880">
    <property type="component" value="Chromosome"/>
</dbReference>
<keyword evidence="5" id="KW-1185">Reference proteome</keyword>
<accession>A0ABX6U838</accession>
<protein>
    <recommendedName>
        <fullName evidence="3">GYF domain-containing protein</fullName>
    </recommendedName>
</protein>
<feature type="region of interest" description="Disordered" evidence="1">
    <location>
        <begin position="90"/>
        <end position="109"/>
    </location>
</feature>
<feature type="domain" description="GYF" evidence="3">
    <location>
        <begin position="118"/>
        <end position="163"/>
    </location>
</feature>
<gene>
    <name evidence="4" type="ORF">XH86_01215</name>
</gene>
<dbReference type="InterPro" id="IPR025640">
    <property type="entry name" value="GYF_2"/>
</dbReference>
<dbReference type="InterPro" id="IPR035445">
    <property type="entry name" value="GYF-like_dom_sf"/>
</dbReference>
<dbReference type="SUPFAM" id="SSF55277">
    <property type="entry name" value="GYF domain"/>
    <property type="match status" value="1"/>
</dbReference>
<organism evidence="4 5">
    <name type="scientific">Bradyrhizobium guangdongense</name>
    <dbReference type="NCBI Taxonomy" id="1325090"/>
    <lineage>
        <taxon>Bacteria</taxon>
        <taxon>Pseudomonadati</taxon>
        <taxon>Pseudomonadota</taxon>
        <taxon>Alphaproteobacteria</taxon>
        <taxon>Hyphomicrobiales</taxon>
        <taxon>Nitrobacteraceae</taxon>
        <taxon>Bradyrhizobium</taxon>
    </lineage>
</organism>
<dbReference type="EMBL" id="CP030057">
    <property type="protein sequence ID" value="QOZ57511.1"/>
    <property type="molecule type" value="Genomic_DNA"/>
</dbReference>
<evidence type="ECO:0000259" key="3">
    <source>
        <dbReference type="Pfam" id="PF14237"/>
    </source>
</evidence>
<keyword evidence="2" id="KW-1133">Transmembrane helix</keyword>
<name>A0ABX6U838_9BRAD</name>
<sequence>MIRTSARDSRLRSSAPPLAQRAFLRNGAGQHAVELQDRGASPRGADKSALSTEGAPIALVQPRPVALGWFHCKVQLFWGIAVGDISNPPPGGGGRSVVQPPRSAPSSDVPPHPLDAEWHIHINGQTYGPYNGHRIDEFIKEGRVDGATQVLPVGSENWMPASQDRYLSSLFRPSKQAAPPPINAAAGATVVHVVNQMNPAVLLDDSGAFGAKSPGVALLLSFLICGAGQMYCGRVGKGVLMLIGCIALWIVFLGWTIWIWSMIDAYATAKDMNLRYLRRLQAGQPV</sequence>
<evidence type="ECO:0000256" key="1">
    <source>
        <dbReference type="SAM" id="MobiDB-lite"/>
    </source>
</evidence>
<keyword evidence="2" id="KW-0812">Transmembrane</keyword>
<evidence type="ECO:0000313" key="4">
    <source>
        <dbReference type="EMBL" id="QOZ57511.1"/>
    </source>
</evidence>